<organism evidence="14 15">
    <name type="scientific">Aliidongia dinghuensis</name>
    <dbReference type="NCBI Taxonomy" id="1867774"/>
    <lineage>
        <taxon>Bacteria</taxon>
        <taxon>Pseudomonadati</taxon>
        <taxon>Pseudomonadota</taxon>
        <taxon>Alphaproteobacteria</taxon>
        <taxon>Rhodospirillales</taxon>
        <taxon>Dongiaceae</taxon>
        <taxon>Aliidongia</taxon>
    </lineage>
</organism>
<dbReference type="GO" id="GO:0005737">
    <property type="term" value="C:cytoplasm"/>
    <property type="evidence" value="ECO:0007669"/>
    <property type="project" value="TreeGrafter"/>
</dbReference>
<dbReference type="EC" id="1.11.1.24" evidence="2"/>
<dbReference type="GO" id="GO:0008379">
    <property type="term" value="F:thioredoxin peroxidase activity"/>
    <property type="evidence" value="ECO:0007669"/>
    <property type="project" value="TreeGrafter"/>
</dbReference>
<keyword evidence="4" id="KW-0049">Antioxidant</keyword>
<dbReference type="PANTHER" id="PTHR42801:SF4">
    <property type="entry name" value="AHPC_TSA FAMILY PROTEIN"/>
    <property type="match status" value="1"/>
</dbReference>
<evidence type="ECO:0000259" key="13">
    <source>
        <dbReference type="PROSITE" id="PS51352"/>
    </source>
</evidence>
<dbReference type="PANTHER" id="PTHR42801">
    <property type="entry name" value="THIOREDOXIN-DEPENDENT PEROXIDE REDUCTASE"/>
    <property type="match status" value="1"/>
</dbReference>
<evidence type="ECO:0000256" key="10">
    <source>
        <dbReference type="ARBA" id="ARBA00042639"/>
    </source>
</evidence>
<gene>
    <name evidence="14" type="ORF">GCM10011611_39220</name>
</gene>
<dbReference type="AlphaFoldDB" id="A0A8J2YXN0"/>
<keyword evidence="15" id="KW-1185">Reference proteome</keyword>
<dbReference type="PROSITE" id="PS51352">
    <property type="entry name" value="THIOREDOXIN_2"/>
    <property type="match status" value="1"/>
</dbReference>
<evidence type="ECO:0000313" key="14">
    <source>
        <dbReference type="EMBL" id="GGF29319.1"/>
    </source>
</evidence>
<dbReference type="InterPro" id="IPR036249">
    <property type="entry name" value="Thioredoxin-like_sf"/>
</dbReference>
<dbReference type="GO" id="GO:0045454">
    <property type="term" value="P:cell redox homeostasis"/>
    <property type="evidence" value="ECO:0007669"/>
    <property type="project" value="TreeGrafter"/>
</dbReference>
<dbReference type="Proteomes" id="UP000646365">
    <property type="component" value="Unassembled WGS sequence"/>
</dbReference>
<dbReference type="EMBL" id="BMJQ01000010">
    <property type="protein sequence ID" value="GGF29319.1"/>
    <property type="molecule type" value="Genomic_DNA"/>
</dbReference>
<keyword evidence="12" id="KW-0732">Signal</keyword>
<dbReference type="InterPro" id="IPR013766">
    <property type="entry name" value="Thioredoxin_domain"/>
</dbReference>
<dbReference type="SUPFAM" id="SSF52833">
    <property type="entry name" value="Thioredoxin-like"/>
    <property type="match status" value="1"/>
</dbReference>
<dbReference type="InterPro" id="IPR000866">
    <property type="entry name" value="AhpC/TSA"/>
</dbReference>
<evidence type="ECO:0000256" key="12">
    <source>
        <dbReference type="SAM" id="SignalP"/>
    </source>
</evidence>
<dbReference type="GO" id="GO:0034599">
    <property type="term" value="P:cellular response to oxidative stress"/>
    <property type="evidence" value="ECO:0007669"/>
    <property type="project" value="TreeGrafter"/>
</dbReference>
<dbReference type="Pfam" id="PF00578">
    <property type="entry name" value="AhpC-TSA"/>
    <property type="match status" value="1"/>
</dbReference>
<keyword evidence="5" id="KW-0560">Oxidoreductase</keyword>
<dbReference type="InterPro" id="IPR050924">
    <property type="entry name" value="Peroxiredoxin_BCP/PrxQ"/>
</dbReference>
<sequence length="179" mass="18788">MKRVLAATLLAGLTASPALAALKPGDAAPKFTAPATLAGKEFTFKLADALKHGPVVLYFYPAAFTKGCSAEAHDFAEATERFKALGAMVVGISADKIAVLDKFSTADCQSKFAVAADPELTVAKSYDAVMAKNPSYADRTSYVISPDGKILSTYSSLDPDGHVASTIAAVEKWRTEHKG</sequence>
<feature type="signal peptide" evidence="12">
    <location>
        <begin position="1"/>
        <end position="20"/>
    </location>
</feature>
<feature type="domain" description="Thioredoxin" evidence="13">
    <location>
        <begin position="22"/>
        <end position="179"/>
    </location>
</feature>
<name>A0A8J2YXN0_9PROT</name>
<evidence type="ECO:0000256" key="8">
    <source>
        <dbReference type="ARBA" id="ARBA00032824"/>
    </source>
</evidence>
<evidence type="ECO:0000256" key="9">
    <source>
        <dbReference type="ARBA" id="ARBA00038489"/>
    </source>
</evidence>
<evidence type="ECO:0000256" key="6">
    <source>
        <dbReference type="ARBA" id="ARBA00023157"/>
    </source>
</evidence>
<reference evidence="14" key="2">
    <citation type="submission" date="2020-09" db="EMBL/GenBank/DDBJ databases">
        <authorList>
            <person name="Sun Q."/>
            <person name="Zhou Y."/>
        </authorList>
    </citation>
    <scope>NUCLEOTIDE SEQUENCE</scope>
    <source>
        <strain evidence="14">CGMCC 1.15725</strain>
    </source>
</reference>
<evidence type="ECO:0000256" key="4">
    <source>
        <dbReference type="ARBA" id="ARBA00022862"/>
    </source>
</evidence>
<comment type="function">
    <text evidence="1">Thiol-specific peroxidase that catalyzes the reduction of hydrogen peroxide and organic hydroperoxides to water and alcohols, respectively. Plays a role in cell protection against oxidative stress by detoxifying peroxides and as sensor of hydrogen peroxide-mediated signaling events.</text>
</comment>
<feature type="chain" id="PRO_5035234593" description="thioredoxin-dependent peroxiredoxin" evidence="12">
    <location>
        <begin position="21"/>
        <end position="179"/>
    </location>
</feature>
<evidence type="ECO:0000256" key="3">
    <source>
        <dbReference type="ARBA" id="ARBA00022559"/>
    </source>
</evidence>
<evidence type="ECO:0000256" key="2">
    <source>
        <dbReference type="ARBA" id="ARBA00013017"/>
    </source>
</evidence>
<dbReference type="RefSeq" id="WP_189048862.1">
    <property type="nucleotide sequence ID" value="NZ_BMJQ01000010.1"/>
</dbReference>
<protein>
    <recommendedName>
        <fullName evidence="2">thioredoxin-dependent peroxiredoxin</fullName>
        <ecNumber evidence="2">1.11.1.24</ecNumber>
    </recommendedName>
    <alternativeName>
        <fullName evidence="8">Thioredoxin peroxidase</fullName>
    </alternativeName>
    <alternativeName>
        <fullName evidence="10">Thioredoxin-dependent peroxiredoxin Bcp</fullName>
    </alternativeName>
</protein>
<evidence type="ECO:0000313" key="15">
    <source>
        <dbReference type="Proteomes" id="UP000646365"/>
    </source>
</evidence>
<dbReference type="Gene3D" id="3.40.30.10">
    <property type="entry name" value="Glutaredoxin"/>
    <property type="match status" value="1"/>
</dbReference>
<keyword evidence="6" id="KW-1015">Disulfide bond</keyword>
<proteinExistence type="inferred from homology"/>
<evidence type="ECO:0000256" key="1">
    <source>
        <dbReference type="ARBA" id="ARBA00003330"/>
    </source>
</evidence>
<keyword evidence="7" id="KW-0676">Redox-active center</keyword>
<accession>A0A8J2YXN0</accession>
<evidence type="ECO:0000256" key="7">
    <source>
        <dbReference type="ARBA" id="ARBA00023284"/>
    </source>
</evidence>
<comment type="catalytic activity">
    <reaction evidence="11">
        <text>a hydroperoxide + [thioredoxin]-dithiol = an alcohol + [thioredoxin]-disulfide + H2O</text>
        <dbReference type="Rhea" id="RHEA:62620"/>
        <dbReference type="Rhea" id="RHEA-COMP:10698"/>
        <dbReference type="Rhea" id="RHEA-COMP:10700"/>
        <dbReference type="ChEBI" id="CHEBI:15377"/>
        <dbReference type="ChEBI" id="CHEBI:29950"/>
        <dbReference type="ChEBI" id="CHEBI:30879"/>
        <dbReference type="ChEBI" id="CHEBI:35924"/>
        <dbReference type="ChEBI" id="CHEBI:50058"/>
        <dbReference type="EC" id="1.11.1.24"/>
    </reaction>
</comment>
<evidence type="ECO:0000256" key="5">
    <source>
        <dbReference type="ARBA" id="ARBA00023002"/>
    </source>
</evidence>
<comment type="caution">
    <text evidence="14">The sequence shown here is derived from an EMBL/GenBank/DDBJ whole genome shotgun (WGS) entry which is preliminary data.</text>
</comment>
<reference evidence="14" key="1">
    <citation type="journal article" date="2014" name="Int. J. Syst. Evol. Microbiol.">
        <title>Complete genome sequence of Corynebacterium casei LMG S-19264T (=DSM 44701T), isolated from a smear-ripened cheese.</title>
        <authorList>
            <consortium name="US DOE Joint Genome Institute (JGI-PGF)"/>
            <person name="Walter F."/>
            <person name="Albersmeier A."/>
            <person name="Kalinowski J."/>
            <person name="Ruckert C."/>
        </authorList>
    </citation>
    <scope>NUCLEOTIDE SEQUENCE</scope>
    <source>
        <strain evidence="14">CGMCC 1.15725</strain>
    </source>
</reference>
<keyword evidence="3" id="KW-0575">Peroxidase</keyword>
<dbReference type="CDD" id="cd03017">
    <property type="entry name" value="PRX_BCP"/>
    <property type="match status" value="1"/>
</dbReference>
<evidence type="ECO:0000256" key="11">
    <source>
        <dbReference type="ARBA" id="ARBA00049091"/>
    </source>
</evidence>
<comment type="similarity">
    <text evidence="9">Belongs to the peroxiredoxin family. BCP/PrxQ subfamily.</text>
</comment>